<reference evidence="2" key="1">
    <citation type="submission" date="2016-09" db="EMBL/GenBank/DDBJ databases">
        <authorList>
            <person name="Greninger A.L."/>
            <person name="Jerome K.R."/>
            <person name="Mcnair B."/>
            <person name="Wallis C."/>
            <person name="Fang F."/>
        </authorList>
    </citation>
    <scope>NUCLEOTIDE SEQUENCE [LARGE SCALE GENOMIC DNA]</scope>
    <source>
        <strain evidence="2">M6</strain>
    </source>
</reference>
<dbReference type="AlphaFoldDB" id="A0A1E3RM60"/>
<proteinExistence type="predicted"/>
<accession>A0A1E3RM60</accession>
<dbReference type="STRING" id="1776.BHQ18_08845"/>
<gene>
    <name evidence="1" type="ORF">BHQ18_08845</name>
</gene>
<sequence>MITIGASAAVLVVIAAVVIALFASGGGGDDSAGSAAGSAKTSGDASEVVRSYLEALADGDAETALGMSSTKPGSDDLLNDEVLRKQIDTMPITDIEILGETAGEDADHVSVRAAARFGDRRSEGDIRMVRDDNGWKLENGFVNVGTLAEKNELSPDATLLIFGKPLDSAGHFYAFPGYLEASTSTPFLAVTPPGPLGLDQLGGFAFITFKYSMTEAGRKGAEDAVRTWLTKCYSPGQKPGYCTSVVGGEKWADYDTSTVQLTGPLDLSGLKYTFDGVLRTVMVMGDIKNVPVTVRRKDGPTVPLTAEVWFTQQVDLGQDPATVVESR</sequence>
<dbReference type="Proteomes" id="UP000094053">
    <property type="component" value="Unassembled WGS sequence"/>
</dbReference>
<protein>
    <submittedName>
        <fullName evidence="1">Uncharacterized protein</fullName>
    </submittedName>
</protein>
<comment type="caution">
    <text evidence="1">The sequence shown here is derived from an EMBL/GenBank/DDBJ whole genome shotgun (WGS) entry which is preliminary data.</text>
</comment>
<name>A0A1E3RM60_MYCFV</name>
<keyword evidence="2" id="KW-1185">Reference proteome</keyword>
<dbReference type="EMBL" id="MIHA01000005">
    <property type="protein sequence ID" value="ODQ90949.1"/>
    <property type="molecule type" value="Genomic_DNA"/>
</dbReference>
<evidence type="ECO:0000313" key="1">
    <source>
        <dbReference type="EMBL" id="ODQ90949.1"/>
    </source>
</evidence>
<organism evidence="1 2">
    <name type="scientific">Mycolicibacterium flavescens</name>
    <name type="common">Mycobacterium flavescens</name>
    <dbReference type="NCBI Taxonomy" id="1776"/>
    <lineage>
        <taxon>Bacteria</taxon>
        <taxon>Bacillati</taxon>
        <taxon>Actinomycetota</taxon>
        <taxon>Actinomycetes</taxon>
        <taxon>Mycobacteriales</taxon>
        <taxon>Mycobacteriaceae</taxon>
        <taxon>Mycolicibacterium</taxon>
    </lineage>
</organism>
<evidence type="ECO:0000313" key="2">
    <source>
        <dbReference type="Proteomes" id="UP000094053"/>
    </source>
</evidence>